<organism evidence="1 2">
    <name type="scientific">Clostridium phage phiCD146</name>
    <dbReference type="NCBI Taxonomy" id="1582151"/>
    <lineage>
        <taxon>Viruses</taxon>
        <taxon>Duplodnaviria</taxon>
        <taxon>Heunggongvirae</taxon>
        <taxon>Uroviricota</taxon>
        <taxon>Caudoviricetes</taxon>
        <taxon>Leicestervirus</taxon>
        <taxon>Leicestervirus CD146</taxon>
    </lineage>
</organism>
<dbReference type="KEGG" id="vg:26647074"/>
<dbReference type="Proteomes" id="UP000030730">
    <property type="component" value="Genome"/>
</dbReference>
<dbReference type="GeneID" id="26647074"/>
<sequence length="39" mass="4588">MNFLGMIILIIFAFFIGRIYEYRANLRECENCKGEVGNE</sequence>
<dbReference type="EMBL" id="LN681536">
    <property type="protein sequence ID" value="CEK40373.1"/>
    <property type="molecule type" value="Genomic_DNA"/>
</dbReference>
<gene>
    <name evidence="1" type="ORF">PHICD146_20044</name>
</gene>
<proteinExistence type="predicted"/>
<name>A0A0A8WHW8_9CAUD</name>
<dbReference type="OrthoDB" id="28526at10239"/>
<accession>A0A0A8WHW8</accession>
<evidence type="ECO:0000313" key="1">
    <source>
        <dbReference type="EMBL" id="CEK40373.1"/>
    </source>
</evidence>
<keyword evidence="2" id="KW-1185">Reference proteome</keyword>
<reference evidence="1 2" key="1">
    <citation type="submission" date="2014-12" db="EMBL/GenBank/DDBJ databases">
        <title>Whole Genome Sequence and Molecular Characterization of Siphoviridae / Myoviridae Phage Infecting Clostridium difficile.</title>
        <authorList>
            <person name="Monot M."/>
        </authorList>
    </citation>
    <scope>NUCLEOTIDE SEQUENCE [LARGE SCALE GENOMIC DNA]</scope>
</reference>
<protein>
    <submittedName>
        <fullName evidence="1">Putative membrane protein</fullName>
    </submittedName>
</protein>
<dbReference type="RefSeq" id="YP_009214172.1">
    <property type="nucleotide sequence ID" value="NC_028958.1"/>
</dbReference>
<evidence type="ECO:0000313" key="2">
    <source>
        <dbReference type="Proteomes" id="UP000030730"/>
    </source>
</evidence>